<evidence type="ECO:0000313" key="2">
    <source>
        <dbReference type="Proteomes" id="UP001186974"/>
    </source>
</evidence>
<dbReference type="EMBL" id="JAWDJW010006334">
    <property type="protein sequence ID" value="KAK3065567.1"/>
    <property type="molecule type" value="Genomic_DNA"/>
</dbReference>
<keyword evidence="2" id="KW-1185">Reference proteome</keyword>
<accession>A0ACC3DDP6</accession>
<reference evidence="1" key="1">
    <citation type="submission" date="2024-09" db="EMBL/GenBank/DDBJ databases">
        <title>Black Yeasts Isolated from many extreme environments.</title>
        <authorList>
            <person name="Coleine C."/>
            <person name="Stajich J.E."/>
            <person name="Selbmann L."/>
        </authorList>
    </citation>
    <scope>NUCLEOTIDE SEQUENCE</scope>
    <source>
        <strain evidence="1">CCFEE 5737</strain>
    </source>
</reference>
<gene>
    <name evidence="1" type="ORF">LTS18_000044</name>
</gene>
<protein>
    <submittedName>
        <fullName evidence="1">Uncharacterized protein</fullName>
    </submittedName>
</protein>
<proteinExistence type="predicted"/>
<name>A0ACC3DDP6_9PEZI</name>
<dbReference type="Proteomes" id="UP001186974">
    <property type="component" value="Unassembled WGS sequence"/>
</dbReference>
<comment type="caution">
    <text evidence="1">The sequence shown here is derived from an EMBL/GenBank/DDBJ whole genome shotgun (WGS) entry which is preliminary data.</text>
</comment>
<sequence length="174" mass="17624">MQYKLALLALVGSAVAAPALKAREATAITGALGNINTALQGLDTSVKAFNGDAAQLGDIQAKSTAVQKAITDGTASVQASQPITIGDALQVQKSSTTLVTTIKSTVTDLTGKKAMLDQVQASPIVLMQLQMQKQAAMGLQTAVVSKVPAGLQNTAQSVSGQISAALDTGIQAFS</sequence>
<evidence type="ECO:0000313" key="1">
    <source>
        <dbReference type="EMBL" id="KAK3065567.1"/>
    </source>
</evidence>
<organism evidence="1 2">
    <name type="scientific">Coniosporium uncinatum</name>
    <dbReference type="NCBI Taxonomy" id="93489"/>
    <lineage>
        <taxon>Eukaryota</taxon>
        <taxon>Fungi</taxon>
        <taxon>Dikarya</taxon>
        <taxon>Ascomycota</taxon>
        <taxon>Pezizomycotina</taxon>
        <taxon>Dothideomycetes</taxon>
        <taxon>Dothideomycetes incertae sedis</taxon>
        <taxon>Coniosporium</taxon>
    </lineage>
</organism>